<evidence type="ECO:0000313" key="2">
    <source>
        <dbReference type="EMBL" id="KAF5790675.1"/>
    </source>
</evidence>
<evidence type="ECO:0000256" key="1">
    <source>
        <dbReference type="SAM" id="MobiDB-lite"/>
    </source>
</evidence>
<reference evidence="2" key="2">
    <citation type="submission" date="2020-06" db="EMBL/GenBank/DDBJ databases">
        <title>Helianthus annuus Genome sequencing and assembly Release 2.</title>
        <authorList>
            <person name="Gouzy J."/>
            <person name="Langlade N."/>
            <person name="Munos S."/>
        </authorList>
    </citation>
    <scope>NUCLEOTIDE SEQUENCE</scope>
    <source>
        <tissue evidence="2">Leaves</tissue>
    </source>
</reference>
<reference evidence="2" key="1">
    <citation type="journal article" date="2017" name="Nature">
        <title>The sunflower genome provides insights into oil metabolism, flowering and Asterid evolution.</title>
        <authorList>
            <person name="Badouin H."/>
            <person name="Gouzy J."/>
            <person name="Grassa C.J."/>
            <person name="Murat F."/>
            <person name="Staton S.E."/>
            <person name="Cottret L."/>
            <person name="Lelandais-Briere C."/>
            <person name="Owens G.L."/>
            <person name="Carrere S."/>
            <person name="Mayjonade B."/>
            <person name="Legrand L."/>
            <person name="Gill N."/>
            <person name="Kane N.C."/>
            <person name="Bowers J.E."/>
            <person name="Hubner S."/>
            <person name="Bellec A."/>
            <person name="Berard A."/>
            <person name="Berges H."/>
            <person name="Blanchet N."/>
            <person name="Boniface M.C."/>
            <person name="Brunel D."/>
            <person name="Catrice O."/>
            <person name="Chaidir N."/>
            <person name="Claudel C."/>
            <person name="Donnadieu C."/>
            <person name="Faraut T."/>
            <person name="Fievet G."/>
            <person name="Helmstetter N."/>
            <person name="King M."/>
            <person name="Knapp S.J."/>
            <person name="Lai Z."/>
            <person name="Le Paslier M.C."/>
            <person name="Lippi Y."/>
            <person name="Lorenzon L."/>
            <person name="Mandel J.R."/>
            <person name="Marage G."/>
            <person name="Marchand G."/>
            <person name="Marquand E."/>
            <person name="Bret-Mestries E."/>
            <person name="Morien E."/>
            <person name="Nambeesan S."/>
            <person name="Nguyen T."/>
            <person name="Pegot-Espagnet P."/>
            <person name="Pouilly N."/>
            <person name="Raftis F."/>
            <person name="Sallet E."/>
            <person name="Schiex T."/>
            <person name="Thomas J."/>
            <person name="Vandecasteele C."/>
            <person name="Vares D."/>
            <person name="Vear F."/>
            <person name="Vautrin S."/>
            <person name="Crespi M."/>
            <person name="Mangin B."/>
            <person name="Burke J.M."/>
            <person name="Salse J."/>
            <person name="Munos S."/>
            <person name="Vincourt P."/>
            <person name="Rieseberg L.H."/>
            <person name="Langlade N.B."/>
        </authorList>
    </citation>
    <scope>NUCLEOTIDE SEQUENCE</scope>
    <source>
        <tissue evidence="2">Leaves</tissue>
    </source>
</reference>
<dbReference type="EMBL" id="MNCJ02000324">
    <property type="protein sequence ID" value="KAF5790675.1"/>
    <property type="molecule type" value="Genomic_DNA"/>
</dbReference>
<sequence length="49" mass="5777">MSIITNQIHFQNIKTHTYKRKEQTKTTITRIDKLKRQGRSKLFGGTSQN</sequence>
<name>A0A9K3I6B3_HELAN</name>
<feature type="region of interest" description="Disordered" evidence="1">
    <location>
        <begin position="30"/>
        <end position="49"/>
    </location>
</feature>
<dbReference type="Proteomes" id="UP000215914">
    <property type="component" value="Unassembled WGS sequence"/>
</dbReference>
<evidence type="ECO:0000313" key="3">
    <source>
        <dbReference type="Proteomes" id="UP000215914"/>
    </source>
</evidence>
<keyword evidence="3" id="KW-1185">Reference proteome</keyword>
<organism evidence="2 3">
    <name type="scientific">Helianthus annuus</name>
    <name type="common">Common sunflower</name>
    <dbReference type="NCBI Taxonomy" id="4232"/>
    <lineage>
        <taxon>Eukaryota</taxon>
        <taxon>Viridiplantae</taxon>
        <taxon>Streptophyta</taxon>
        <taxon>Embryophyta</taxon>
        <taxon>Tracheophyta</taxon>
        <taxon>Spermatophyta</taxon>
        <taxon>Magnoliopsida</taxon>
        <taxon>eudicotyledons</taxon>
        <taxon>Gunneridae</taxon>
        <taxon>Pentapetalae</taxon>
        <taxon>asterids</taxon>
        <taxon>campanulids</taxon>
        <taxon>Asterales</taxon>
        <taxon>Asteraceae</taxon>
        <taxon>Asteroideae</taxon>
        <taxon>Heliantheae alliance</taxon>
        <taxon>Heliantheae</taxon>
        <taxon>Helianthus</taxon>
    </lineage>
</organism>
<dbReference type="AlphaFoldDB" id="A0A9K3I6B3"/>
<proteinExistence type="predicted"/>
<accession>A0A9K3I6B3</accession>
<comment type="caution">
    <text evidence="2">The sequence shown here is derived from an EMBL/GenBank/DDBJ whole genome shotgun (WGS) entry which is preliminary data.</text>
</comment>
<gene>
    <name evidence="2" type="ORF">HanXRQr2_Chr09g0386001</name>
</gene>
<dbReference type="Gramene" id="mRNA:HanXRQr2_Chr09g0386001">
    <property type="protein sequence ID" value="CDS:HanXRQr2_Chr09g0386001.1"/>
    <property type="gene ID" value="HanXRQr2_Chr09g0386001"/>
</dbReference>
<protein>
    <submittedName>
        <fullName evidence="2">Uncharacterized protein</fullName>
    </submittedName>
</protein>